<keyword evidence="2" id="KW-1185">Reference proteome</keyword>
<evidence type="ECO:0000313" key="1">
    <source>
        <dbReference type="EMBL" id="SHE64138.1"/>
    </source>
</evidence>
<gene>
    <name evidence="1" type="ORF">SAMN05444278_103253</name>
</gene>
<accession>A0A1M4V5J5</accession>
<keyword evidence="1" id="KW-0808">Transferase</keyword>
<dbReference type="GO" id="GO:0016740">
    <property type="term" value="F:transferase activity"/>
    <property type="evidence" value="ECO:0007669"/>
    <property type="project" value="UniProtKB-KW"/>
</dbReference>
<proteinExistence type="predicted"/>
<sequence>MTTDKLKVFHGLVNYGTQAGLLSEALRKKGVKSISVVTGDKSKRKVDIELLHGGSILSKVVKHTWNNLRKLYWFFAFNTFHFYFGKTLFKNQIDLPFYKMFGKKVVMEYLGNDVRNYADLIYRYKLPQNHPFYVNQKKHDFKTKKRLINEQKYLNHSFCCLPSHFYFAKQFGVQIKNLLPLAINLNNYKYEIKEPLVERLKILHAPTSRAFKGTEIIISAINKLKLKYDFEFKIVEGVTHKELLEEYKTCDIFIDQISVGWYGTAALEAMAFGKTTMAFIDEIYFENIDYSDEIPVINITKQNIVTQIEDLLDDPEQLEDISKKSRLFVEKYHDANNVAELALTYYKQIWKIEANA</sequence>
<dbReference type="AlphaFoldDB" id="A0A1M4V5J5"/>
<evidence type="ECO:0000313" key="2">
    <source>
        <dbReference type="Proteomes" id="UP000184462"/>
    </source>
</evidence>
<dbReference type="Proteomes" id="UP000184462">
    <property type="component" value="Unassembled WGS sequence"/>
</dbReference>
<dbReference type="Gene3D" id="3.40.50.2000">
    <property type="entry name" value="Glycogen Phosphorylase B"/>
    <property type="match status" value="1"/>
</dbReference>
<dbReference type="OrthoDB" id="6638088at2"/>
<protein>
    <submittedName>
        <fullName evidence="1">Glycosyltransferase involved in cell wall bisynthesis</fullName>
    </submittedName>
</protein>
<dbReference type="SUPFAM" id="SSF53756">
    <property type="entry name" value="UDP-Glycosyltransferase/glycogen phosphorylase"/>
    <property type="match status" value="1"/>
</dbReference>
<dbReference type="RefSeq" id="WP_073192695.1">
    <property type="nucleotide sequence ID" value="NZ_FQTW01000003.1"/>
</dbReference>
<dbReference type="EMBL" id="FQTW01000003">
    <property type="protein sequence ID" value="SHE64138.1"/>
    <property type="molecule type" value="Genomic_DNA"/>
</dbReference>
<dbReference type="STRING" id="1155689.SAMN05444278_103253"/>
<reference evidence="1 2" key="1">
    <citation type="submission" date="2016-11" db="EMBL/GenBank/DDBJ databases">
        <authorList>
            <person name="Jaros S."/>
            <person name="Januszkiewicz K."/>
            <person name="Wedrychowicz H."/>
        </authorList>
    </citation>
    <scope>NUCLEOTIDE SEQUENCE [LARGE SCALE GENOMIC DNA]</scope>
    <source>
        <strain evidence="1 2">DSM 25661</strain>
    </source>
</reference>
<name>A0A1M4V5J5_9FLAO</name>
<organism evidence="1 2">
    <name type="scientific">Psychroflexus salarius</name>
    <dbReference type="NCBI Taxonomy" id="1155689"/>
    <lineage>
        <taxon>Bacteria</taxon>
        <taxon>Pseudomonadati</taxon>
        <taxon>Bacteroidota</taxon>
        <taxon>Flavobacteriia</taxon>
        <taxon>Flavobacteriales</taxon>
        <taxon>Flavobacteriaceae</taxon>
        <taxon>Psychroflexus</taxon>
    </lineage>
</organism>